<keyword evidence="1" id="KW-1185">Reference proteome</keyword>
<dbReference type="WBParaSite" id="ALUE_0001651001-mRNA-1">
    <property type="protein sequence ID" value="ALUE_0001651001-mRNA-1"/>
    <property type="gene ID" value="ALUE_0001651001"/>
</dbReference>
<organism evidence="1 2">
    <name type="scientific">Ascaris lumbricoides</name>
    <name type="common">Giant roundworm</name>
    <dbReference type="NCBI Taxonomy" id="6252"/>
    <lineage>
        <taxon>Eukaryota</taxon>
        <taxon>Metazoa</taxon>
        <taxon>Ecdysozoa</taxon>
        <taxon>Nematoda</taxon>
        <taxon>Chromadorea</taxon>
        <taxon>Rhabditida</taxon>
        <taxon>Spirurina</taxon>
        <taxon>Ascaridomorpha</taxon>
        <taxon>Ascaridoidea</taxon>
        <taxon>Ascarididae</taxon>
        <taxon>Ascaris</taxon>
    </lineage>
</organism>
<dbReference type="Proteomes" id="UP000036681">
    <property type="component" value="Unplaced"/>
</dbReference>
<reference evidence="2" key="1">
    <citation type="submission" date="2017-02" db="UniProtKB">
        <authorList>
            <consortium name="WormBaseParasite"/>
        </authorList>
    </citation>
    <scope>IDENTIFICATION</scope>
</reference>
<protein>
    <submittedName>
        <fullName evidence="2">Sulfatase domain-containing protein</fullName>
    </submittedName>
</protein>
<name>A0A0M3IEI3_ASCLU</name>
<accession>A0A0M3IEI3</accession>
<proteinExistence type="predicted"/>
<evidence type="ECO:0000313" key="1">
    <source>
        <dbReference type="Proteomes" id="UP000036681"/>
    </source>
</evidence>
<dbReference type="AlphaFoldDB" id="A0A0M3IEI3"/>
<sequence length="115" mass="12826">MFGGEFGMSSLSHPRADCVMPIHEALKQHWLLPQNVLEQICAYTTKHHVGFDNDARSSTEITSLPQFWGTKAAAVGLAYTLSRLRKKFQSIARARRNARSITEQLTVGNKPTDAL</sequence>
<evidence type="ECO:0000313" key="2">
    <source>
        <dbReference type="WBParaSite" id="ALUE_0001651001-mRNA-1"/>
    </source>
</evidence>